<gene>
    <name evidence="2" type="ORF">F0M16_23100</name>
</gene>
<organism evidence="2 3">
    <name type="scientific">Vibrio cholerae</name>
    <dbReference type="NCBI Taxonomy" id="666"/>
    <lineage>
        <taxon>Bacteria</taxon>
        <taxon>Pseudomonadati</taxon>
        <taxon>Pseudomonadota</taxon>
        <taxon>Gammaproteobacteria</taxon>
        <taxon>Vibrionales</taxon>
        <taxon>Vibrionaceae</taxon>
        <taxon>Vibrio</taxon>
    </lineage>
</organism>
<evidence type="ECO:0008006" key="4">
    <source>
        <dbReference type="Google" id="ProtNLM"/>
    </source>
</evidence>
<feature type="transmembrane region" description="Helical" evidence="1">
    <location>
        <begin position="6"/>
        <end position="22"/>
    </location>
</feature>
<reference evidence="2 3" key="1">
    <citation type="submission" date="2019-09" db="EMBL/GenBank/DDBJ databases">
        <authorList>
            <person name="Kritzky A."/>
            <person name="Schelkanova E.Y."/>
            <person name="Alkhova Z.V."/>
            <person name="Smirnova N.I."/>
        </authorList>
    </citation>
    <scope>NUCLEOTIDE SEQUENCE [LARGE SCALE GENOMIC DNA]</scope>
    <source>
        <strain evidence="2 3">M1526</strain>
    </source>
</reference>
<keyword evidence="1" id="KW-0472">Membrane</keyword>
<dbReference type="EMBL" id="VUAA01000082">
    <property type="protein sequence ID" value="KAA1252419.1"/>
    <property type="molecule type" value="Genomic_DNA"/>
</dbReference>
<dbReference type="AlphaFoldDB" id="A0A5Q6PCS4"/>
<name>A0A5Q6PCS4_VIBCL</name>
<protein>
    <recommendedName>
        <fullName evidence="4">DUF4760 domain-containing protein</fullName>
    </recommendedName>
</protein>
<evidence type="ECO:0000256" key="1">
    <source>
        <dbReference type="SAM" id="Phobius"/>
    </source>
</evidence>
<dbReference type="RefSeq" id="WP_149609285.1">
    <property type="nucleotide sequence ID" value="NZ_VTZY01000056.1"/>
</dbReference>
<proteinExistence type="predicted"/>
<comment type="caution">
    <text evidence="2">The sequence shown here is derived from an EMBL/GenBank/DDBJ whole genome shotgun (WGS) entry which is preliminary data.</text>
</comment>
<sequence length="146" mass="17171">MFEVFIGFFGVIVGTVLTAFYVRKQERKKIATDLFVTYNSLEFISLRNSAGSILRQAFNQQVKLNWSELHIQLQEDNKWEKVSAVDGFFRTLYELCSHNLVDVAMARSLFKDIHNHWYKSYFEIIDMESGKKHSTHKRLNTLLNKT</sequence>
<keyword evidence="1" id="KW-0812">Transmembrane</keyword>
<evidence type="ECO:0000313" key="2">
    <source>
        <dbReference type="EMBL" id="KAA1252419.1"/>
    </source>
</evidence>
<keyword evidence="1" id="KW-1133">Transmembrane helix</keyword>
<evidence type="ECO:0000313" key="3">
    <source>
        <dbReference type="Proteomes" id="UP000323225"/>
    </source>
</evidence>
<accession>A0A5Q6PCS4</accession>
<dbReference type="Proteomes" id="UP000323225">
    <property type="component" value="Unassembled WGS sequence"/>
</dbReference>